<dbReference type="EMBL" id="LXQA010143757">
    <property type="protein sequence ID" value="MCI24821.1"/>
    <property type="molecule type" value="Genomic_DNA"/>
</dbReference>
<evidence type="ECO:0000313" key="2">
    <source>
        <dbReference type="Proteomes" id="UP000265520"/>
    </source>
</evidence>
<feature type="non-terminal residue" evidence="1">
    <location>
        <position position="71"/>
    </location>
</feature>
<reference evidence="1 2" key="1">
    <citation type="journal article" date="2018" name="Front. Plant Sci.">
        <title>Red Clover (Trifolium pratense) and Zigzag Clover (T. medium) - A Picture of Genomic Similarities and Differences.</title>
        <authorList>
            <person name="Dluhosova J."/>
            <person name="Istvanek J."/>
            <person name="Nedelnik J."/>
            <person name="Repkova J."/>
        </authorList>
    </citation>
    <scope>NUCLEOTIDE SEQUENCE [LARGE SCALE GENOMIC DNA]</scope>
    <source>
        <strain evidence="2">cv. 10/8</strain>
        <tissue evidence="1">Leaf</tissue>
    </source>
</reference>
<proteinExistence type="predicted"/>
<dbReference type="Proteomes" id="UP000265520">
    <property type="component" value="Unassembled WGS sequence"/>
</dbReference>
<dbReference type="AlphaFoldDB" id="A0A392QKA5"/>
<protein>
    <submittedName>
        <fullName evidence="1">Glutamate receptor 3.4-like</fullName>
    </submittedName>
</protein>
<sequence>MPLRIAVPHRISYLEFVSKDKNPPGVRGYCIDVFEAAINLLPYPVPRKYILYGDGNRNPSYSELVNQVALN</sequence>
<organism evidence="1 2">
    <name type="scientific">Trifolium medium</name>
    <dbReference type="NCBI Taxonomy" id="97028"/>
    <lineage>
        <taxon>Eukaryota</taxon>
        <taxon>Viridiplantae</taxon>
        <taxon>Streptophyta</taxon>
        <taxon>Embryophyta</taxon>
        <taxon>Tracheophyta</taxon>
        <taxon>Spermatophyta</taxon>
        <taxon>Magnoliopsida</taxon>
        <taxon>eudicotyledons</taxon>
        <taxon>Gunneridae</taxon>
        <taxon>Pentapetalae</taxon>
        <taxon>rosids</taxon>
        <taxon>fabids</taxon>
        <taxon>Fabales</taxon>
        <taxon>Fabaceae</taxon>
        <taxon>Papilionoideae</taxon>
        <taxon>50 kb inversion clade</taxon>
        <taxon>NPAAA clade</taxon>
        <taxon>Hologalegina</taxon>
        <taxon>IRL clade</taxon>
        <taxon>Trifolieae</taxon>
        <taxon>Trifolium</taxon>
    </lineage>
</organism>
<dbReference type="Gene3D" id="3.40.190.10">
    <property type="entry name" value="Periplasmic binding protein-like II"/>
    <property type="match status" value="1"/>
</dbReference>
<name>A0A392QKA5_9FABA</name>
<accession>A0A392QKA5</accession>
<keyword evidence="1" id="KW-0675">Receptor</keyword>
<evidence type="ECO:0000313" key="1">
    <source>
        <dbReference type="EMBL" id="MCI24821.1"/>
    </source>
</evidence>
<keyword evidence="2" id="KW-1185">Reference proteome</keyword>
<comment type="caution">
    <text evidence="1">The sequence shown here is derived from an EMBL/GenBank/DDBJ whole genome shotgun (WGS) entry which is preliminary data.</text>
</comment>